<keyword evidence="7 19" id="KW-1003">Cell membrane</keyword>
<sequence>MILSIIREEWNRFCASWTFSTRLPIPSFYVYSESTASRSTRYFPLVGWIVSVGTSFCTYFLSWILPVEISVVFGMILGILSTGGLHEDGFADVCDAFGGGWNKEKILEIMKDSRIGTFGALGLFLALILKYLLLVKLFQVSPRIFLFTSWFAHGASRWLALVLMMLIPYVGNNNLSKSKPMVKNLSLFDFVLSTFFGCFPAVYFAFRYQNLISNILLGFVFAFLFVLYFRNYFKKWIEGFTGDCLGFTQQGTELLFYLGMTVSWSFI</sequence>
<dbReference type="GO" id="GO:0005886">
    <property type="term" value="C:plasma membrane"/>
    <property type="evidence" value="ECO:0007669"/>
    <property type="project" value="UniProtKB-SubCell"/>
</dbReference>
<dbReference type="PANTHER" id="PTHR34148">
    <property type="entry name" value="ADENOSYLCOBINAMIDE-GDP RIBAZOLETRANSFERASE"/>
    <property type="match status" value="1"/>
</dbReference>
<feature type="transmembrane region" description="Helical" evidence="19">
    <location>
        <begin position="212"/>
        <end position="229"/>
    </location>
</feature>
<keyword evidence="12 19" id="KW-1133">Transmembrane helix</keyword>
<keyword evidence="9 19" id="KW-0808">Transferase</keyword>
<reference evidence="20 21" key="1">
    <citation type="journal article" date="2015" name="PLoS Negl. Trop. Dis.">
        <title>Distribution of Plasmids in Distinct Leptospira Pathogenic Species.</title>
        <authorList>
            <person name="Wang Y."/>
            <person name="Zhuang X."/>
            <person name="Zhong Y."/>
            <person name="Zhang C."/>
            <person name="Zhang Y."/>
            <person name="Zeng L."/>
            <person name="Zhu Y."/>
            <person name="He P."/>
            <person name="Dong K."/>
            <person name="Pal U."/>
            <person name="Guo X."/>
            <person name="Qin J."/>
        </authorList>
    </citation>
    <scope>NUCLEOTIDE SEQUENCE [LARGE SCALE GENOMIC DNA]</scope>
    <source>
        <strain evidence="20 21">56604</strain>
    </source>
</reference>
<evidence type="ECO:0000256" key="3">
    <source>
        <dbReference type="ARBA" id="ARBA00004663"/>
    </source>
</evidence>
<evidence type="ECO:0000256" key="11">
    <source>
        <dbReference type="ARBA" id="ARBA00022842"/>
    </source>
</evidence>
<comment type="cofactor">
    <cofactor evidence="1 19">
        <name>Mg(2+)</name>
        <dbReference type="ChEBI" id="CHEBI:18420"/>
    </cofactor>
</comment>
<evidence type="ECO:0000313" key="20">
    <source>
        <dbReference type="EMBL" id="ALO27947.1"/>
    </source>
</evidence>
<dbReference type="AlphaFoldDB" id="A0A0E3B5Z1"/>
<dbReference type="Proteomes" id="UP000058857">
    <property type="component" value="Chromosome 1"/>
</dbReference>
<evidence type="ECO:0000256" key="7">
    <source>
        <dbReference type="ARBA" id="ARBA00022475"/>
    </source>
</evidence>
<keyword evidence="10 19" id="KW-0812">Transmembrane</keyword>
<evidence type="ECO:0000256" key="1">
    <source>
        <dbReference type="ARBA" id="ARBA00001946"/>
    </source>
</evidence>
<feature type="transmembrane region" description="Helical" evidence="19">
    <location>
        <begin position="115"/>
        <end position="138"/>
    </location>
</feature>
<evidence type="ECO:0000256" key="15">
    <source>
        <dbReference type="ARBA" id="ARBA00032605"/>
    </source>
</evidence>
<feature type="transmembrane region" description="Helical" evidence="19">
    <location>
        <begin position="144"/>
        <end position="167"/>
    </location>
</feature>
<comment type="subcellular location">
    <subcellularLocation>
        <location evidence="2 19">Cell membrane</location>
        <topology evidence="2 19">Multi-pass membrane protein</topology>
    </subcellularLocation>
</comment>
<evidence type="ECO:0000256" key="12">
    <source>
        <dbReference type="ARBA" id="ARBA00022989"/>
    </source>
</evidence>
<evidence type="ECO:0000256" key="2">
    <source>
        <dbReference type="ARBA" id="ARBA00004651"/>
    </source>
</evidence>
<evidence type="ECO:0000256" key="18">
    <source>
        <dbReference type="ARBA" id="ARBA00049504"/>
    </source>
</evidence>
<evidence type="ECO:0000256" key="13">
    <source>
        <dbReference type="ARBA" id="ARBA00023136"/>
    </source>
</evidence>
<evidence type="ECO:0000256" key="4">
    <source>
        <dbReference type="ARBA" id="ARBA00010561"/>
    </source>
</evidence>
<dbReference type="GO" id="GO:0009236">
    <property type="term" value="P:cobalamin biosynthetic process"/>
    <property type="evidence" value="ECO:0007669"/>
    <property type="project" value="UniProtKB-UniRule"/>
</dbReference>
<dbReference type="UniPathway" id="UPA00148">
    <property type="reaction ID" value="UER00238"/>
</dbReference>
<dbReference type="EC" id="2.7.8.26" evidence="5 19"/>
<accession>A0A0E3B5Z1</accession>
<gene>
    <name evidence="19" type="primary">cobS</name>
    <name evidence="20" type="ORF">LBBP_03781</name>
</gene>
<evidence type="ECO:0000256" key="19">
    <source>
        <dbReference type="HAMAP-Rule" id="MF_00719"/>
    </source>
</evidence>
<comment type="catalytic activity">
    <reaction evidence="18 19">
        <text>alpha-ribazole 5'-phosphate + adenosylcob(III)inamide-GDP = adenosylcob(III)alamin 5'-phosphate + GMP + H(+)</text>
        <dbReference type="Rhea" id="RHEA:23560"/>
        <dbReference type="ChEBI" id="CHEBI:15378"/>
        <dbReference type="ChEBI" id="CHEBI:57918"/>
        <dbReference type="ChEBI" id="CHEBI:58115"/>
        <dbReference type="ChEBI" id="CHEBI:60487"/>
        <dbReference type="ChEBI" id="CHEBI:60493"/>
        <dbReference type="EC" id="2.7.8.26"/>
    </reaction>
</comment>
<comment type="catalytic activity">
    <reaction evidence="17 19">
        <text>alpha-ribazole + adenosylcob(III)inamide-GDP = adenosylcob(III)alamin + GMP + H(+)</text>
        <dbReference type="Rhea" id="RHEA:16049"/>
        <dbReference type="ChEBI" id="CHEBI:10329"/>
        <dbReference type="ChEBI" id="CHEBI:15378"/>
        <dbReference type="ChEBI" id="CHEBI:18408"/>
        <dbReference type="ChEBI" id="CHEBI:58115"/>
        <dbReference type="ChEBI" id="CHEBI:60487"/>
        <dbReference type="EC" id="2.7.8.26"/>
    </reaction>
</comment>
<comment type="pathway">
    <text evidence="3 19">Cofactor biosynthesis; adenosylcobalamin biosynthesis; adenosylcobalamin from cob(II)yrinate a,c-diamide: step 7/7.</text>
</comment>
<dbReference type="RefSeq" id="WP_032853454.1">
    <property type="nucleotide sequence ID" value="NZ_CP012029.1"/>
</dbReference>
<comment type="similarity">
    <text evidence="4 19">Belongs to the CobS family.</text>
</comment>
<feature type="transmembrane region" description="Helical" evidence="19">
    <location>
        <begin position="45"/>
        <end position="65"/>
    </location>
</feature>
<organism evidence="20">
    <name type="scientific">Leptospira borgpetersenii serovar Ballum</name>
    <dbReference type="NCBI Taxonomy" id="280505"/>
    <lineage>
        <taxon>Bacteria</taxon>
        <taxon>Pseudomonadati</taxon>
        <taxon>Spirochaetota</taxon>
        <taxon>Spirochaetia</taxon>
        <taxon>Leptospirales</taxon>
        <taxon>Leptospiraceae</taxon>
        <taxon>Leptospira</taxon>
    </lineage>
</organism>
<evidence type="ECO:0000256" key="9">
    <source>
        <dbReference type="ARBA" id="ARBA00022679"/>
    </source>
</evidence>
<dbReference type="InterPro" id="IPR003805">
    <property type="entry name" value="CobS"/>
</dbReference>
<dbReference type="HAMAP" id="MF_00719">
    <property type="entry name" value="CobS"/>
    <property type="match status" value="1"/>
</dbReference>
<evidence type="ECO:0000256" key="5">
    <source>
        <dbReference type="ARBA" id="ARBA00013200"/>
    </source>
</evidence>
<keyword evidence="13 19" id="KW-0472">Membrane</keyword>
<evidence type="ECO:0000256" key="6">
    <source>
        <dbReference type="ARBA" id="ARBA00015850"/>
    </source>
</evidence>
<evidence type="ECO:0000313" key="21">
    <source>
        <dbReference type="Proteomes" id="UP000058857"/>
    </source>
</evidence>
<dbReference type="Pfam" id="PF02654">
    <property type="entry name" value="CobS"/>
    <property type="match status" value="1"/>
</dbReference>
<feature type="transmembrane region" description="Helical" evidence="19">
    <location>
        <begin position="187"/>
        <end position="206"/>
    </location>
</feature>
<proteinExistence type="inferred from homology"/>
<keyword evidence="8 19" id="KW-0169">Cobalamin biosynthesis</keyword>
<name>A0A0E3B5Z1_LEPBO</name>
<keyword evidence="11 19" id="KW-0460">Magnesium</keyword>
<comment type="function">
    <text evidence="14 19">Joins adenosylcobinamide-GDP and alpha-ribazole to generate adenosylcobalamin (Ado-cobalamin). Also synthesizes adenosylcobalamin 5'-phosphate from adenosylcobinamide-GDP and alpha-ribazole 5'-phosphate.</text>
</comment>
<dbReference type="GO" id="GO:0051073">
    <property type="term" value="F:adenosylcobinamide-GDP ribazoletransferase activity"/>
    <property type="evidence" value="ECO:0007669"/>
    <property type="project" value="UniProtKB-UniRule"/>
</dbReference>
<evidence type="ECO:0000256" key="14">
    <source>
        <dbReference type="ARBA" id="ARBA00025228"/>
    </source>
</evidence>
<dbReference type="PANTHER" id="PTHR34148:SF1">
    <property type="entry name" value="ADENOSYLCOBINAMIDE-GDP RIBAZOLETRANSFERASE"/>
    <property type="match status" value="1"/>
</dbReference>
<protein>
    <recommendedName>
        <fullName evidence="6 19">Adenosylcobinamide-GDP ribazoletransferase</fullName>
        <ecNumber evidence="5 19">2.7.8.26</ecNumber>
    </recommendedName>
    <alternativeName>
        <fullName evidence="16 19">Cobalamin synthase</fullName>
    </alternativeName>
    <alternativeName>
        <fullName evidence="15 19">Cobalamin-5'-phosphate synthase</fullName>
    </alternativeName>
</protein>
<evidence type="ECO:0000256" key="10">
    <source>
        <dbReference type="ARBA" id="ARBA00022692"/>
    </source>
</evidence>
<dbReference type="PATRIC" id="fig|280505.15.peg.3683"/>
<dbReference type="GO" id="GO:0008818">
    <property type="term" value="F:cobalamin 5'-phosphate synthase activity"/>
    <property type="evidence" value="ECO:0007669"/>
    <property type="project" value="UniProtKB-UniRule"/>
</dbReference>
<evidence type="ECO:0000256" key="17">
    <source>
        <dbReference type="ARBA" id="ARBA00048623"/>
    </source>
</evidence>
<evidence type="ECO:0000256" key="8">
    <source>
        <dbReference type="ARBA" id="ARBA00022573"/>
    </source>
</evidence>
<dbReference type="EMBL" id="CP012029">
    <property type="protein sequence ID" value="ALO27947.1"/>
    <property type="molecule type" value="Genomic_DNA"/>
</dbReference>
<evidence type="ECO:0000256" key="16">
    <source>
        <dbReference type="ARBA" id="ARBA00032853"/>
    </source>
</evidence>